<protein>
    <submittedName>
        <fullName evidence="2">Uncharacterized protein</fullName>
    </submittedName>
</protein>
<feature type="transmembrane region" description="Helical" evidence="1">
    <location>
        <begin position="199"/>
        <end position="223"/>
    </location>
</feature>
<keyword evidence="3" id="KW-1185">Reference proteome</keyword>
<name>A0A3P6T6L4_CYLGO</name>
<sequence length="224" mass="25566">MVNYFAHRKIAKIKESADSKADIVTNSANSPSPAPAGKLPSKVKPLVINLLVPLEDRIYDKIADVLAERITLESVEDESLRVAIENIRDSGEIMVEEWLEEQFFCPPGLRLRANDDIGRIYLRKSEVAEVWRMCYATLSERPQCEILNAVDAQYVGIATKANLKEVSKYDLLKGARVVFPTPPRSIGRKPMQYVQVCYLLLRVYLVSFLFTMFFVFSFTFFFVL</sequence>
<dbReference type="OrthoDB" id="5794558at2759"/>
<keyword evidence="1" id="KW-0812">Transmembrane</keyword>
<evidence type="ECO:0000256" key="1">
    <source>
        <dbReference type="SAM" id="Phobius"/>
    </source>
</evidence>
<proteinExistence type="predicted"/>
<dbReference type="Proteomes" id="UP000271889">
    <property type="component" value="Unassembled WGS sequence"/>
</dbReference>
<dbReference type="AlphaFoldDB" id="A0A3P6T6L4"/>
<keyword evidence="1" id="KW-0472">Membrane</keyword>
<reference evidence="2 3" key="1">
    <citation type="submission" date="2018-11" db="EMBL/GenBank/DDBJ databases">
        <authorList>
            <consortium name="Pathogen Informatics"/>
        </authorList>
    </citation>
    <scope>NUCLEOTIDE SEQUENCE [LARGE SCALE GENOMIC DNA]</scope>
</reference>
<organism evidence="2 3">
    <name type="scientific">Cylicostephanus goldi</name>
    <name type="common">Nematode worm</name>
    <dbReference type="NCBI Taxonomy" id="71465"/>
    <lineage>
        <taxon>Eukaryota</taxon>
        <taxon>Metazoa</taxon>
        <taxon>Ecdysozoa</taxon>
        <taxon>Nematoda</taxon>
        <taxon>Chromadorea</taxon>
        <taxon>Rhabditida</taxon>
        <taxon>Rhabditina</taxon>
        <taxon>Rhabditomorpha</taxon>
        <taxon>Strongyloidea</taxon>
        <taxon>Strongylidae</taxon>
        <taxon>Cylicostephanus</taxon>
    </lineage>
</organism>
<keyword evidence="1" id="KW-1133">Transmembrane helix</keyword>
<accession>A0A3P6T6L4</accession>
<evidence type="ECO:0000313" key="3">
    <source>
        <dbReference type="Proteomes" id="UP000271889"/>
    </source>
</evidence>
<gene>
    <name evidence="2" type="ORF">CGOC_LOCUS5066</name>
</gene>
<evidence type="ECO:0000313" key="2">
    <source>
        <dbReference type="EMBL" id="VDK60601.1"/>
    </source>
</evidence>
<dbReference type="EMBL" id="UYRV01014878">
    <property type="protein sequence ID" value="VDK60601.1"/>
    <property type="molecule type" value="Genomic_DNA"/>
</dbReference>